<feature type="transmembrane region" description="Helical" evidence="1">
    <location>
        <begin position="45"/>
        <end position="64"/>
    </location>
</feature>
<sequence length="216" mass="25361">MNFDDLKNAWKREGDSEVNLGEINLSLKKSNNAIDKVRSNMRKDFYTLIIMAVMSLGGMIYVNLKLDFHPVILFTLNTFYFLISVLVIYFFVKFFRFYRRSYHLSYDSRDNLIWFYYELRYFIDFYHTSCFVFFVMGLACGLSIGVMSANLEMVTGKQDPIGRLLSSGLASNLIYFGSQAIIIIGGVFLFRWVIEMMYGRYLKQIKHTLDLLKPEE</sequence>
<organism evidence="2 3">
    <name type="scientific">Sphingobacterium daejeonense</name>
    <dbReference type="NCBI Taxonomy" id="371142"/>
    <lineage>
        <taxon>Bacteria</taxon>
        <taxon>Pseudomonadati</taxon>
        <taxon>Bacteroidota</taxon>
        <taxon>Sphingobacteriia</taxon>
        <taxon>Sphingobacteriales</taxon>
        <taxon>Sphingobacteriaceae</taxon>
        <taxon>Sphingobacterium</taxon>
    </lineage>
</organism>
<feature type="transmembrane region" description="Helical" evidence="1">
    <location>
        <begin position="125"/>
        <end position="147"/>
    </location>
</feature>
<feature type="transmembrane region" description="Helical" evidence="1">
    <location>
        <begin position="173"/>
        <end position="194"/>
    </location>
</feature>
<dbReference type="Proteomes" id="UP001597205">
    <property type="component" value="Unassembled WGS sequence"/>
</dbReference>
<proteinExistence type="predicted"/>
<protein>
    <recommendedName>
        <fullName evidence="4">MotA/TolQ/ExbB proton channel domain-containing protein</fullName>
    </recommendedName>
</protein>
<name>A0ABW3RPI5_9SPHI</name>
<gene>
    <name evidence="2" type="ORF">ACFQ2C_14180</name>
</gene>
<evidence type="ECO:0000256" key="1">
    <source>
        <dbReference type="SAM" id="Phobius"/>
    </source>
</evidence>
<comment type="caution">
    <text evidence="2">The sequence shown here is derived from an EMBL/GenBank/DDBJ whole genome shotgun (WGS) entry which is preliminary data.</text>
</comment>
<keyword evidence="1" id="KW-0812">Transmembrane</keyword>
<accession>A0ABW3RPI5</accession>
<reference evidence="3" key="1">
    <citation type="journal article" date="2019" name="Int. J. Syst. Evol. Microbiol.">
        <title>The Global Catalogue of Microorganisms (GCM) 10K type strain sequencing project: providing services to taxonomists for standard genome sequencing and annotation.</title>
        <authorList>
            <consortium name="The Broad Institute Genomics Platform"/>
            <consortium name="The Broad Institute Genome Sequencing Center for Infectious Disease"/>
            <person name="Wu L."/>
            <person name="Ma J."/>
        </authorList>
    </citation>
    <scope>NUCLEOTIDE SEQUENCE [LARGE SCALE GENOMIC DNA]</scope>
    <source>
        <strain evidence="3">CCUG 52468</strain>
    </source>
</reference>
<dbReference type="RefSeq" id="WP_380897650.1">
    <property type="nucleotide sequence ID" value="NZ_JBHTKY010000023.1"/>
</dbReference>
<keyword evidence="1" id="KW-0472">Membrane</keyword>
<evidence type="ECO:0000313" key="2">
    <source>
        <dbReference type="EMBL" id="MFD1166756.1"/>
    </source>
</evidence>
<feature type="transmembrane region" description="Helical" evidence="1">
    <location>
        <begin position="70"/>
        <end position="92"/>
    </location>
</feature>
<keyword evidence="3" id="KW-1185">Reference proteome</keyword>
<evidence type="ECO:0008006" key="4">
    <source>
        <dbReference type="Google" id="ProtNLM"/>
    </source>
</evidence>
<evidence type="ECO:0000313" key="3">
    <source>
        <dbReference type="Proteomes" id="UP001597205"/>
    </source>
</evidence>
<dbReference type="EMBL" id="JBHTKY010000023">
    <property type="protein sequence ID" value="MFD1166756.1"/>
    <property type="molecule type" value="Genomic_DNA"/>
</dbReference>
<keyword evidence="1" id="KW-1133">Transmembrane helix</keyword>